<name>A0A8H6XIM9_9AGAR</name>
<evidence type="ECO:0000313" key="2">
    <source>
        <dbReference type="EMBL" id="KAF7341045.1"/>
    </source>
</evidence>
<comment type="caution">
    <text evidence="2">The sequence shown here is derived from an EMBL/GenBank/DDBJ whole genome shotgun (WGS) entry which is preliminary data.</text>
</comment>
<dbReference type="Proteomes" id="UP000623467">
    <property type="component" value="Unassembled WGS sequence"/>
</dbReference>
<feature type="region of interest" description="Disordered" evidence="1">
    <location>
        <begin position="279"/>
        <end position="323"/>
    </location>
</feature>
<evidence type="ECO:0000313" key="3">
    <source>
        <dbReference type="Proteomes" id="UP000623467"/>
    </source>
</evidence>
<dbReference type="EMBL" id="JACAZH010000028">
    <property type="protein sequence ID" value="KAF7341045.1"/>
    <property type="molecule type" value="Genomic_DNA"/>
</dbReference>
<protein>
    <submittedName>
        <fullName evidence="2">Uncharacterized protein</fullName>
    </submittedName>
</protein>
<feature type="region of interest" description="Disordered" evidence="1">
    <location>
        <begin position="86"/>
        <end position="112"/>
    </location>
</feature>
<dbReference type="AlphaFoldDB" id="A0A8H6XIM9"/>
<keyword evidence="3" id="KW-1185">Reference proteome</keyword>
<proteinExistence type="predicted"/>
<organism evidence="2 3">
    <name type="scientific">Mycena sanguinolenta</name>
    <dbReference type="NCBI Taxonomy" id="230812"/>
    <lineage>
        <taxon>Eukaryota</taxon>
        <taxon>Fungi</taxon>
        <taxon>Dikarya</taxon>
        <taxon>Basidiomycota</taxon>
        <taxon>Agaricomycotina</taxon>
        <taxon>Agaricomycetes</taxon>
        <taxon>Agaricomycetidae</taxon>
        <taxon>Agaricales</taxon>
        <taxon>Marasmiineae</taxon>
        <taxon>Mycenaceae</taxon>
        <taxon>Mycena</taxon>
    </lineage>
</organism>
<feature type="compositionally biased region" description="Basic and acidic residues" evidence="1">
    <location>
        <begin position="300"/>
        <end position="323"/>
    </location>
</feature>
<gene>
    <name evidence="2" type="ORF">MSAN_02090500</name>
</gene>
<sequence length="481" mass="52004">MVDDNRCRAMTADGQQCICLRAENTYVDQDQRTKCRDCDHIASAHPKAKPSIGSFLKGFQDAAQGSSSSSSSKSVKVSREEAIAETSAGLRNVKKRKSDSNSDTTLKKAKKVNAGKEKSLQMSYGTVIFLPWGLLPDGQLPVRHNKTPSADELQELQKAKLVVFASPDRPLVIDSSWTNAEANTEVQALFPEALQFLFHKYPNERQLWLGATVYKTKLTVATDSLPTGVELSRYCRVLGRTARDRVLYLVSQYRIPSHQWEWKEPDSEDLGSDIDSVSSEPIVFTPPKPKPAYKGKGKAKATDVKMEPEIDPKSAEDEPETDMRHAAKMRTRLASGVIKKKTVSIPGSDDGEPEVVVVSDGEANNLRPLTAADDEDLPSLFMPGDRSPSPPIFYEDLLLPPPTGSSSSGNAAFTATFSTWTPTFSASTNAPAVPPATPAAPALAVPPPPPATALALAAPAAPAALHTIHRFSRMGRGGRGD</sequence>
<evidence type="ECO:0000256" key="1">
    <source>
        <dbReference type="SAM" id="MobiDB-lite"/>
    </source>
</evidence>
<reference evidence="2" key="1">
    <citation type="submission" date="2020-05" db="EMBL/GenBank/DDBJ databases">
        <title>Mycena genomes resolve the evolution of fungal bioluminescence.</title>
        <authorList>
            <person name="Tsai I.J."/>
        </authorList>
    </citation>
    <scope>NUCLEOTIDE SEQUENCE</scope>
    <source>
        <strain evidence="2">160909Yilan</strain>
    </source>
</reference>
<dbReference type="OrthoDB" id="3054146at2759"/>
<accession>A0A8H6XIM9</accession>